<keyword evidence="1 7" id="KW-0444">Lipid biosynthesis</keyword>
<comment type="catalytic activity">
    <reaction evidence="7">
        <text>a UDP-3-O-[(3R)-3-hydroxyacyl]-alpha-D-glucosamine + a (3R)-hydroxyacyl-[ACP] = a UDP-2-N,3-O-bis[(3R)-3-hydroxyacyl]-alpha-D-glucosamine + holo-[ACP] + H(+)</text>
        <dbReference type="Rhea" id="RHEA:53836"/>
        <dbReference type="Rhea" id="RHEA-COMP:9685"/>
        <dbReference type="Rhea" id="RHEA-COMP:9945"/>
        <dbReference type="ChEBI" id="CHEBI:15378"/>
        <dbReference type="ChEBI" id="CHEBI:64479"/>
        <dbReference type="ChEBI" id="CHEBI:78827"/>
        <dbReference type="ChEBI" id="CHEBI:137740"/>
        <dbReference type="ChEBI" id="CHEBI:137748"/>
        <dbReference type="EC" id="2.3.1.191"/>
    </reaction>
</comment>
<dbReference type="Proteomes" id="UP001156694">
    <property type="component" value="Unassembled WGS sequence"/>
</dbReference>
<comment type="function">
    <text evidence="7">Catalyzes the N-acylation of UDP-3-O-acylglucosamine using 3-hydroxyacyl-ACP as the acyl donor. Is involved in the biosynthesis of lipid A, a phosphorylated glycolipid that anchors the lipopolysaccharide to the outer membrane of the cell.</text>
</comment>
<dbReference type="EC" id="2.3.1.191" evidence="7"/>
<dbReference type="Pfam" id="PF00132">
    <property type="entry name" value="Hexapep"/>
    <property type="match status" value="1"/>
</dbReference>
<dbReference type="Gene3D" id="2.160.10.10">
    <property type="entry name" value="Hexapeptide repeat proteins"/>
    <property type="match status" value="1"/>
</dbReference>
<evidence type="ECO:0000256" key="6">
    <source>
        <dbReference type="ARBA" id="ARBA00023315"/>
    </source>
</evidence>
<evidence type="ECO:0000256" key="5">
    <source>
        <dbReference type="ARBA" id="ARBA00023098"/>
    </source>
</evidence>
<evidence type="ECO:0000256" key="7">
    <source>
        <dbReference type="HAMAP-Rule" id="MF_00523"/>
    </source>
</evidence>
<name>A0ABQ5VTD3_9RHOB</name>
<dbReference type="InterPro" id="IPR018357">
    <property type="entry name" value="Hexapep_transf_CS"/>
</dbReference>
<organism evidence="9 10">
    <name type="scientific">Amylibacter marinus</name>
    <dbReference type="NCBI Taxonomy" id="1475483"/>
    <lineage>
        <taxon>Bacteria</taxon>
        <taxon>Pseudomonadati</taxon>
        <taxon>Pseudomonadota</taxon>
        <taxon>Alphaproteobacteria</taxon>
        <taxon>Rhodobacterales</taxon>
        <taxon>Paracoccaceae</taxon>
        <taxon>Amylibacter</taxon>
    </lineage>
</organism>
<evidence type="ECO:0000256" key="3">
    <source>
        <dbReference type="ARBA" id="ARBA00022679"/>
    </source>
</evidence>
<protein>
    <recommendedName>
        <fullName evidence="7">UDP-3-O-acylglucosamine N-acyltransferase</fullName>
        <ecNumber evidence="7">2.3.1.191</ecNumber>
    </recommendedName>
</protein>
<evidence type="ECO:0000313" key="10">
    <source>
        <dbReference type="Proteomes" id="UP001156694"/>
    </source>
</evidence>
<keyword evidence="3 7" id="KW-0808">Transferase</keyword>
<dbReference type="EMBL" id="BSNN01000002">
    <property type="protein sequence ID" value="GLQ34439.1"/>
    <property type="molecule type" value="Genomic_DNA"/>
</dbReference>
<keyword evidence="5 7" id="KW-0443">Lipid metabolism</keyword>
<accession>A0ABQ5VTD3</accession>
<comment type="subunit">
    <text evidence="7">Homotrimer.</text>
</comment>
<evidence type="ECO:0000256" key="4">
    <source>
        <dbReference type="ARBA" id="ARBA00022737"/>
    </source>
</evidence>
<feature type="active site" description="Proton acceptor" evidence="7">
    <location>
        <position position="261"/>
    </location>
</feature>
<reference evidence="10" key="1">
    <citation type="journal article" date="2019" name="Int. J. Syst. Evol. Microbiol.">
        <title>The Global Catalogue of Microorganisms (GCM) 10K type strain sequencing project: providing services to taxonomists for standard genome sequencing and annotation.</title>
        <authorList>
            <consortium name="The Broad Institute Genomics Platform"/>
            <consortium name="The Broad Institute Genome Sequencing Center for Infectious Disease"/>
            <person name="Wu L."/>
            <person name="Ma J."/>
        </authorList>
    </citation>
    <scope>NUCLEOTIDE SEQUENCE [LARGE SCALE GENOMIC DNA]</scope>
    <source>
        <strain evidence="10">NBRC 110140</strain>
    </source>
</reference>
<dbReference type="RefSeq" id="WP_284376196.1">
    <property type="nucleotide sequence ID" value="NZ_BSNN01000002.1"/>
</dbReference>
<evidence type="ECO:0000256" key="1">
    <source>
        <dbReference type="ARBA" id="ARBA00022516"/>
    </source>
</evidence>
<evidence type="ECO:0000313" key="9">
    <source>
        <dbReference type="EMBL" id="GLQ34439.1"/>
    </source>
</evidence>
<keyword evidence="2 7" id="KW-0441">Lipid A biosynthesis</keyword>
<dbReference type="CDD" id="cd03352">
    <property type="entry name" value="LbH_LpxD"/>
    <property type="match status" value="1"/>
</dbReference>
<keyword evidence="4 7" id="KW-0677">Repeat</keyword>
<dbReference type="InterPro" id="IPR011004">
    <property type="entry name" value="Trimer_LpxA-like_sf"/>
</dbReference>
<dbReference type="SUPFAM" id="SSF51161">
    <property type="entry name" value="Trimeric LpxA-like enzymes"/>
    <property type="match status" value="1"/>
</dbReference>
<dbReference type="NCBIfam" id="NF002060">
    <property type="entry name" value="PRK00892.1"/>
    <property type="match status" value="1"/>
</dbReference>
<proteinExistence type="inferred from homology"/>
<evidence type="ECO:0000256" key="2">
    <source>
        <dbReference type="ARBA" id="ARBA00022556"/>
    </source>
</evidence>
<dbReference type="PANTHER" id="PTHR43378:SF2">
    <property type="entry name" value="UDP-3-O-ACYLGLUCOSAMINE N-ACYLTRANSFERASE 1, MITOCHONDRIAL-RELATED"/>
    <property type="match status" value="1"/>
</dbReference>
<sequence length="365" mass="38079">MTDYSIAEIAKALGAEYHGNGDLRVTGVQSPAQAHKGDLALAMDEKLYSEAVKSTGALAAILWEDADWAAFGLEAAIFAPRSRYILSVVTHVFEKKPIIDAGIHETAVISPSAVIGKNAAIGPFVVIGDDVVLGDNARILSHCSIAEGAQIGDDALLYSGVRIGARVRIGQGFICQPNTVIGVDGFSYVTPQPGAVEEAKKTGQITASSRTEGFARINSLGSVILGDRVEIGANTSIDRGTIENTTIGDGTKLDNNVHIGHNVKIGRTCLICGQVGIAGSTIVGDRVVLGGQVGVADHISIGSDVIAAGKSGISSNVPSGRVMMGSPAMRMDLNVESYKALRRLPRLLGKISELQKTVSNLAKKQ</sequence>
<dbReference type="Gene3D" id="3.40.1390.10">
    <property type="entry name" value="MurE/MurF, N-terminal domain"/>
    <property type="match status" value="1"/>
</dbReference>
<dbReference type="PROSITE" id="PS00101">
    <property type="entry name" value="HEXAPEP_TRANSFERASES"/>
    <property type="match status" value="1"/>
</dbReference>
<feature type="domain" description="Mannose-1-phosphate guanyltransferase C-terminal" evidence="8">
    <location>
        <begin position="105"/>
        <end position="184"/>
    </location>
</feature>
<dbReference type="HAMAP" id="MF_00523">
    <property type="entry name" value="LpxD"/>
    <property type="match status" value="1"/>
</dbReference>
<comment type="pathway">
    <text evidence="7">Bacterial outer membrane biogenesis; LPS lipid A biosynthesis.</text>
</comment>
<dbReference type="Pfam" id="PF25087">
    <property type="entry name" value="GMPPB_C"/>
    <property type="match status" value="1"/>
</dbReference>
<gene>
    <name evidence="7 9" type="primary">lpxD</name>
    <name evidence="9" type="ORF">GCM10007939_07220</name>
</gene>
<dbReference type="InterPro" id="IPR056729">
    <property type="entry name" value="GMPPB_C"/>
</dbReference>
<dbReference type="InterPro" id="IPR001451">
    <property type="entry name" value="Hexapep"/>
</dbReference>
<comment type="caution">
    <text evidence="9">The sequence shown here is derived from an EMBL/GenBank/DDBJ whole genome shotgun (WGS) entry which is preliminary data.</text>
</comment>
<dbReference type="PANTHER" id="PTHR43378">
    <property type="entry name" value="UDP-3-O-ACYLGLUCOSAMINE N-ACYLTRANSFERASE"/>
    <property type="match status" value="1"/>
</dbReference>
<keyword evidence="6 7" id="KW-0012">Acyltransferase</keyword>
<keyword evidence="10" id="KW-1185">Reference proteome</keyword>
<comment type="similarity">
    <text evidence="7">Belongs to the transferase hexapeptide repeat family. LpxD subfamily.</text>
</comment>
<dbReference type="NCBIfam" id="TIGR01853">
    <property type="entry name" value="lipid_A_lpxD"/>
    <property type="match status" value="1"/>
</dbReference>
<evidence type="ECO:0000259" key="8">
    <source>
        <dbReference type="Pfam" id="PF25087"/>
    </source>
</evidence>
<dbReference type="InterPro" id="IPR007691">
    <property type="entry name" value="LpxD"/>
</dbReference>